<dbReference type="EMBL" id="WJPP01000003">
    <property type="protein sequence ID" value="MRH78311.1"/>
    <property type="molecule type" value="Genomic_DNA"/>
</dbReference>
<protein>
    <submittedName>
        <fullName evidence="15">Cytochrome b</fullName>
    </submittedName>
</protein>
<feature type="transmembrane region" description="Helical" evidence="13">
    <location>
        <begin position="16"/>
        <end position="36"/>
    </location>
</feature>
<feature type="domain" description="Cytochrome b561 bacterial/Ni-hydrogenase" evidence="14">
    <location>
        <begin position="10"/>
        <end position="180"/>
    </location>
</feature>
<evidence type="ECO:0000256" key="6">
    <source>
        <dbReference type="ARBA" id="ARBA00022692"/>
    </source>
</evidence>
<keyword evidence="8" id="KW-0249">Electron transport</keyword>
<evidence type="ECO:0000256" key="5">
    <source>
        <dbReference type="ARBA" id="ARBA00022617"/>
    </source>
</evidence>
<comment type="caution">
    <text evidence="15">The sequence shown here is derived from an EMBL/GenBank/DDBJ whole genome shotgun (WGS) entry which is preliminary data.</text>
</comment>
<evidence type="ECO:0000256" key="1">
    <source>
        <dbReference type="ARBA" id="ARBA00001970"/>
    </source>
</evidence>
<dbReference type="AlphaFoldDB" id="A0A6N7QPJ6"/>
<dbReference type="InterPro" id="IPR016174">
    <property type="entry name" value="Di-haem_cyt_TM"/>
</dbReference>
<keyword evidence="3" id="KW-0813">Transport</keyword>
<keyword evidence="7" id="KW-0479">Metal-binding</keyword>
<accession>A0A6N7QPJ6</accession>
<dbReference type="Pfam" id="PF01292">
    <property type="entry name" value="Ni_hydr_CYTB"/>
    <property type="match status" value="1"/>
</dbReference>
<dbReference type="GO" id="GO:0009055">
    <property type="term" value="F:electron transfer activity"/>
    <property type="evidence" value="ECO:0007669"/>
    <property type="project" value="InterPro"/>
</dbReference>
<dbReference type="GO" id="GO:0020037">
    <property type="term" value="F:heme binding"/>
    <property type="evidence" value="ECO:0007669"/>
    <property type="project" value="TreeGrafter"/>
</dbReference>
<comment type="cofactor">
    <cofactor evidence="1">
        <name>heme b</name>
        <dbReference type="ChEBI" id="CHEBI:60344"/>
    </cofactor>
</comment>
<evidence type="ECO:0000256" key="10">
    <source>
        <dbReference type="ARBA" id="ARBA00023004"/>
    </source>
</evidence>
<dbReference type="InterPro" id="IPR011577">
    <property type="entry name" value="Cyt_b561_bac/Ni-Hgenase"/>
</dbReference>
<keyword evidence="16" id="KW-1185">Reference proteome</keyword>
<gene>
    <name evidence="15" type="ORF">GH984_06290</name>
</gene>
<keyword evidence="5" id="KW-0349">Heme</keyword>
<organism evidence="15 16">
    <name type="scientific">Spiribacter salilacus</name>
    <dbReference type="NCBI Taxonomy" id="2664894"/>
    <lineage>
        <taxon>Bacteria</taxon>
        <taxon>Pseudomonadati</taxon>
        <taxon>Pseudomonadota</taxon>
        <taxon>Gammaproteobacteria</taxon>
        <taxon>Chromatiales</taxon>
        <taxon>Ectothiorhodospiraceae</taxon>
        <taxon>Spiribacter</taxon>
    </lineage>
</organism>
<evidence type="ECO:0000256" key="2">
    <source>
        <dbReference type="ARBA" id="ARBA00004651"/>
    </source>
</evidence>
<evidence type="ECO:0000256" key="4">
    <source>
        <dbReference type="ARBA" id="ARBA00022475"/>
    </source>
</evidence>
<dbReference type="SUPFAM" id="SSF81342">
    <property type="entry name" value="Transmembrane di-heme cytochromes"/>
    <property type="match status" value="1"/>
</dbReference>
<keyword evidence="6 13" id="KW-0812">Transmembrane</keyword>
<evidence type="ECO:0000256" key="7">
    <source>
        <dbReference type="ARBA" id="ARBA00022723"/>
    </source>
</evidence>
<keyword evidence="10" id="KW-0408">Iron</keyword>
<evidence type="ECO:0000256" key="11">
    <source>
        <dbReference type="ARBA" id="ARBA00023136"/>
    </source>
</evidence>
<evidence type="ECO:0000256" key="8">
    <source>
        <dbReference type="ARBA" id="ARBA00022982"/>
    </source>
</evidence>
<sequence length="187" mass="20806">MTLRNTTESWGSPAKWLHWLMALGILGTMTLGVVMVNLPMSALKFELYAIHKSIGMTLLVLALLRISWRWMNPVVPVLPSSLPAYERRLAGWAHGLFYVLLFAMPISGYVINSAANFPLNVFGLVQVPNVVPESESVSAVATWVHASLFWFFAGLIAIHVAGALRHHFILKDGILLRMLPKRSSKET</sequence>
<evidence type="ECO:0000256" key="13">
    <source>
        <dbReference type="SAM" id="Phobius"/>
    </source>
</evidence>
<evidence type="ECO:0000256" key="12">
    <source>
        <dbReference type="ARBA" id="ARBA00037975"/>
    </source>
</evidence>
<feature type="transmembrane region" description="Helical" evidence="13">
    <location>
        <begin position="89"/>
        <end position="111"/>
    </location>
</feature>
<feature type="transmembrane region" description="Helical" evidence="13">
    <location>
        <begin position="143"/>
        <end position="164"/>
    </location>
</feature>
<keyword evidence="11 13" id="KW-0472">Membrane</keyword>
<comment type="similarity">
    <text evidence="12">Belongs to the cytochrome b561 family.</text>
</comment>
<keyword evidence="9 13" id="KW-1133">Transmembrane helix</keyword>
<feature type="transmembrane region" description="Helical" evidence="13">
    <location>
        <begin position="48"/>
        <end position="68"/>
    </location>
</feature>
<keyword evidence="4" id="KW-1003">Cell membrane</keyword>
<evidence type="ECO:0000259" key="14">
    <source>
        <dbReference type="Pfam" id="PF01292"/>
    </source>
</evidence>
<reference evidence="15 16" key="1">
    <citation type="submission" date="2019-11" db="EMBL/GenBank/DDBJ databases">
        <authorList>
            <person name="Zhang X.Y."/>
        </authorList>
    </citation>
    <scope>NUCLEOTIDE SEQUENCE [LARGE SCALE GENOMIC DNA]</scope>
    <source>
        <strain evidence="15 16">C176</strain>
    </source>
</reference>
<dbReference type="InterPro" id="IPR052168">
    <property type="entry name" value="Cytochrome_b561_oxidase"/>
</dbReference>
<evidence type="ECO:0000313" key="16">
    <source>
        <dbReference type="Proteomes" id="UP000433788"/>
    </source>
</evidence>
<evidence type="ECO:0000256" key="9">
    <source>
        <dbReference type="ARBA" id="ARBA00022989"/>
    </source>
</evidence>
<dbReference type="GO" id="GO:0022904">
    <property type="term" value="P:respiratory electron transport chain"/>
    <property type="evidence" value="ECO:0007669"/>
    <property type="project" value="InterPro"/>
</dbReference>
<dbReference type="RefSeq" id="WP_153719365.1">
    <property type="nucleotide sequence ID" value="NZ_WJPP01000003.1"/>
</dbReference>
<name>A0A6N7QPJ6_9GAMM</name>
<comment type="subcellular location">
    <subcellularLocation>
        <location evidence="2">Cell membrane</location>
        <topology evidence="2">Multi-pass membrane protein</topology>
    </subcellularLocation>
</comment>
<evidence type="ECO:0000256" key="3">
    <source>
        <dbReference type="ARBA" id="ARBA00022448"/>
    </source>
</evidence>
<dbReference type="PANTHER" id="PTHR30529:SF1">
    <property type="entry name" value="CYTOCHROME B561 HOMOLOG 2"/>
    <property type="match status" value="1"/>
</dbReference>
<dbReference type="PANTHER" id="PTHR30529">
    <property type="entry name" value="CYTOCHROME B561"/>
    <property type="match status" value="1"/>
</dbReference>
<dbReference type="Proteomes" id="UP000433788">
    <property type="component" value="Unassembled WGS sequence"/>
</dbReference>
<dbReference type="GO" id="GO:0005886">
    <property type="term" value="C:plasma membrane"/>
    <property type="evidence" value="ECO:0007669"/>
    <property type="project" value="UniProtKB-SubCell"/>
</dbReference>
<dbReference type="GO" id="GO:0046872">
    <property type="term" value="F:metal ion binding"/>
    <property type="evidence" value="ECO:0007669"/>
    <property type="project" value="UniProtKB-KW"/>
</dbReference>
<evidence type="ECO:0000313" key="15">
    <source>
        <dbReference type="EMBL" id="MRH78311.1"/>
    </source>
</evidence>
<proteinExistence type="inferred from homology"/>